<dbReference type="AlphaFoldDB" id="A0A4T0X5J8"/>
<evidence type="ECO:0000256" key="5">
    <source>
        <dbReference type="ARBA" id="ARBA00022723"/>
    </source>
</evidence>
<dbReference type="Proteomes" id="UP000307173">
    <property type="component" value="Unassembled WGS sequence"/>
</dbReference>
<protein>
    <recommendedName>
        <fullName evidence="10">acireductone dioxygenase (Fe(2+)-requiring)</fullName>
        <ecNumber evidence="10">1.13.11.54</ecNumber>
    </recommendedName>
</protein>
<evidence type="ECO:0000256" key="4">
    <source>
        <dbReference type="ARBA" id="ARBA00022605"/>
    </source>
</evidence>
<dbReference type="PANTHER" id="PTHR23418">
    <property type="entry name" value="ACIREDUCTONE DIOXYGENASE"/>
    <property type="match status" value="1"/>
</dbReference>
<evidence type="ECO:0000256" key="10">
    <source>
        <dbReference type="ARBA" id="ARBA00039005"/>
    </source>
</evidence>
<dbReference type="GO" id="GO:0009086">
    <property type="term" value="P:methionine biosynthetic process"/>
    <property type="evidence" value="ECO:0007669"/>
    <property type="project" value="UniProtKB-KW"/>
</dbReference>
<dbReference type="InterPro" id="IPR004313">
    <property type="entry name" value="ARD"/>
</dbReference>
<feature type="compositionally biased region" description="Low complexity" evidence="11">
    <location>
        <begin position="369"/>
        <end position="388"/>
    </location>
</feature>
<dbReference type="Pfam" id="PF03079">
    <property type="entry name" value="ARD"/>
    <property type="match status" value="1"/>
</dbReference>
<evidence type="ECO:0000313" key="13">
    <source>
        <dbReference type="Proteomes" id="UP000307173"/>
    </source>
</evidence>
<evidence type="ECO:0000256" key="7">
    <source>
        <dbReference type="ARBA" id="ARBA00023002"/>
    </source>
</evidence>
<dbReference type="InterPro" id="IPR014710">
    <property type="entry name" value="RmlC-like_jellyroll"/>
</dbReference>
<keyword evidence="13" id="KW-1185">Reference proteome</keyword>
<dbReference type="Gene3D" id="2.60.120.10">
    <property type="entry name" value="Jelly Rolls"/>
    <property type="match status" value="1"/>
</dbReference>
<evidence type="ECO:0000256" key="1">
    <source>
        <dbReference type="ARBA" id="ARBA00000428"/>
    </source>
</evidence>
<evidence type="ECO:0000256" key="6">
    <source>
        <dbReference type="ARBA" id="ARBA00022964"/>
    </source>
</evidence>
<dbReference type="PANTHER" id="PTHR23418:SF0">
    <property type="entry name" value="ACIREDUCTONE DIOXYGENASE"/>
    <property type="match status" value="1"/>
</dbReference>
<keyword evidence="6" id="KW-0223">Dioxygenase</keyword>
<gene>
    <name evidence="12" type="ORF">CANINC_000654</name>
</gene>
<keyword evidence="4" id="KW-0028">Amino-acid biosynthesis</keyword>
<keyword evidence="8" id="KW-0408">Iron</keyword>
<dbReference type="CDD" id="cd02232">
    <property type="entry name" value="cupin_ARD"/>
    <property type="match status" value="1"/>
</dbReference>
<dbReference type="SUPFAM" id="SSF51182">
    <property type="entry name" value="RmlC-like cupins"/>
    <property type="match status" value="1"/>
</dbReference>
<comment type="cofactor">
    <cofactor evidence="2">
        <name>Fe(2+)</name>
        <dbReference type="ChEBI" id="CHEBI:29033"/>
    </cofactor>
</comment>
<evidence type="ECO:0000256" key="11">
    <source>
        <dbReference type="SAM" id="MobiDB-lite"/>
    </source>
</evidence>
<evidence type="ECO:0000256" key="2">
    <source>
        <dbReference type="ARBA" id="ARBA00001954"/>
    </source>
</evidence>
<organism evidence="12 13">
    <name type="scientific">Pichia inconspicua</name>
    <dbReference type="NCBI Taxonomy" id="52247"/>
    <lineage>
        <taxon>Eukaryota</taxon>
        <taxon>Fungi</taxon>
        <taxon>Dikarya</taxon>
        <taxon>Ascomycota</taxon>
        <taxon>Saccharomycotina</taxon>
        <taxon>Pichiomycetes</taxon>
        <taxon>Pichiales</taxon>
        <taxon>Pichiaceae</taxon>
        <taxon>Pichia</taxon>
    </lineage>
</organism>
<dbReference type="GO" id="GO:0046872">
    <property type="term" value="F:metal ion binding"/>
    <property type="evidence" value="ECO:0007669"/>
    <property type="project" value="UniProtKB-KW"/>
</dbReference>
<evidence type="ECO:0000256" key="8">
    <source>
        <dbReference type="ARBA" id="ARBA00023004"/>
    </source>
</evidence>
<evidence type="ECO:0000313" key="12">
    <source>
        <dbReference type="EMBL" id="TID30738.1"/>
    </source>
</evidence>
<comment type="catalytic activity">
    <reaction evidence="1">
        <text>1,2-dihydroxy-5-(methylsulfanyl)pent-1-en-3-one + O2 = 4-methylsulfanyl-2-oxobutanoate + formate + 2 H(+)</text>
        <dbReference type="Rhea" id="RHEA:24504"/>
        <dbReference type="ChEBI" id="CHEBI:15378"/>
        <dbReference type="ChEBI" id="CHEBI:15379"/>
        <dbReference type="ChEBI" id="CHEBI:15740"/>
        <dbReference type="ChEBI" id="CHEBI:16723"/>
        <dbReference type="ChEBI" id="CHEBI:49252"/>
        <dbReference type="EC" id="1.13.11.54"/>
    </reaction>
</comment>
<dbReference type="InterPro" id="IPR011051">
    <property type="entry name" value="RmlC_Cupin_sf"/>
</dbReference>
<dbReference type="OrthoDB" id="1867259at2759"/>
<reference evidence="12 13" key="1">
    <citation type="journal article" date="2019" name="Front. Genet.">
        <title>Whole-Genome Sequencing of the Opportunistic Yeast Pathogen Candida inconspicua Uncovers Its Hybrid Origin.</title>
        <authorList>
            <person name="Mixao V."/>
            <person name="Hansen A.P."/>
            <person name="Saus E."/>
            <person name="Boekhout T."/>
            <person name="Lass-Florl C."/>
            <person name="Gabaldon T."/>
        </authorList>
    </citation>
    <scope>NUCLEOTIDE SEQUENCE [LARGE SCALE GENOMIC DNA]</scope>
    <source>
        <strain evidence="12 13">CBS 180</strain>
    </source>
</reference>
<dbReference type="EMBL" id="SELW01000121">
    <property type="protein sequence ID" value="TID30738.1"/>
    <property type="molecule type" value="Genomic_DNA"/>
</dbReference>
<evidence type="ECO:0000256" key="9">
    <source>
        <dbReference type="ARBA" id="ARBA00023167"/>
    </source>
</evidence>
<dbReference type="STRING" id="52247.A0A4T0X5J8"/>
<feature type="region of interest" description="Disordered" evidence="11">
    <location>
        <begin position="368"/>
        <end position="388"/>
    </location>
</feature>
<evidence type="ECO:0000256" key="3">
    <source>
        <dbReference type="ARBA" id="ARBA00022596"/>
    </source>
</evidence>
<keyword evidence="9" id="KW-0486">Methionine biosynthesis</keyword>
<keyword evidence="3" id="KW-0533">Nickel</keyword>
<proteinExistence type="predicted"/>
<keyword evidence="5" id="KW-0479">Metal-binding</keyword>
<sequence>MLFTDSGVLDMEMSAPRYYTHLPTETMAQWIADAVVAETAQAAVDTALLSRALYLLAAKHGWSTLDLVAAGAAASAATTTQDALAAVVSGGVSGTENDRACTTRLLSRVQARENNEDKTAPHRGREFPLEELDKIGVLYRHGDEKMVDALAAERGYVNRDVVNLSDAALGSSGELDALLDKFFVEHLHDDEEIRYILDGTGYFDVRTAQDLWLKKVEVVPTPPPITDIPERYAKYYNKCPKLLQSHMREILTHPTGFVLSIAALQQLATLVPFLTLWYTLFKIGGPDITFLPDSLMERGTTLMDHAIAKTPVANELTEEQTAAAVKSGATAYAAVSTASPLVWAFSVALAPAFRRSLHRSFSAIKTRFTSTSKATPPTPPSTTTNNTL</sequence>
<dbReference type="EC" id="1.13.11.54" evidence="10"/>
<dbReference type="GO" id="GO:0010309">
    <property type="term" value="F:acireductone dioxygenase [iron(II)-requiring] activity"/>
    <property type="evidence" value="ECO:0007669"/>
    <property type="project" value="UniProtKB-EC"/>
</dbReference>
<name>A0A4T0X5J8_9ASCO</name>
<comment type="caution">
    <text evidence="12">The sequence shown here is derived from an EMBL/GenBank/DDBJ whole genome shotgun (WGS) entry which is preliminary data.</text>
</comment>
<keyword evidence="7" id="KW-0560">Oxidoreductase</keyword>
<accession>A0A4T0X5J8</accession>